<evidence type="ECO:0008006" key="4">
    <source>
        <dbReference type="Google" id="ProtNLM"/>
    </source>
</evidence>
<evidence type="ECO:0000313" key="3">
    <source>
        <dbReference type="Proteomes" id="UP000193207"/>
    </source>
</evidence>
<feature type="transmembrane region" description="Helical" evidence="1">
    <location>
        <begin position="82"/>
        <end position="99"/>
    </location>
</feature>
<accession>A0A1X6ZFB1</accession>
<keyword evidence="3" id="KW-1185">Reference proteome</keyword>
<reference evidence="2 3" key="1">
    <citation type="submission" date="2017-03" db="EMBL/GenBank/DDBJ databases">
        <authorList>
            <person name="Afonso C.L."/>
            <person name="Miller P.J."/>
            <person name="Scott M.A."/>
            <person name="Spackman E."/>
            <person name="Goraichik I."/>
            <person name="Dimitrov K.M."/>
            <person name="Suarez D.L."/>
            <person name="Swayne D.E."/>
        </authorList>
    </citation>
    <scope>NUCLEOTIDE SEQUENCE [LARGE SCALE GENOMIC DNA]</scope>
    <source>
        <strain evidence="2 3">CECT 8110</strain>
    </source>
</reference>
<name>A0A1X6ZFB1_9RHOB</name>
<feature type="transmembrane region" description="Helical" evidence="1">
    <location>
        <begin position="153"/>
        <end position="170"/>
    </location>
</feature>
<dbReference type="OrthoDB" id="7742456at2"/>
<organism evidence="2 3">
    <name type="scientific">Roseovarius halotolerans</name>
    <dbReference type="NCBI Taxonomy" id="505353"/>
    <lineage>
        <taxon>Bacteria</taxon>
        <taxon>Pseudomonadati</taxon>
        <taxon>Pseudomonadota</taxon>
        <taxon>Alphaproteobacteria</taxon>
        <taxon>Rhodobacterales</taxon>
        <taxon>Roseobacteraceae</taxon>
        <taxon>Roseovarius</taxon>
    </lineage>
</organism>
<keyword evidence="1" id="KW-0812">Transmembrane</keyword>
<evidence type="ECO:0000313" key="2">
    <source>
        <dbReference type="EMBL" id="SLN49504.1"/>
    </source>
</evidence>
<proteinExistence type="predicted"/>
<dbReference type="AlphaFoldDB" id="A0A1X6ZFB1"/>
<feature type="transmembrane region" description="Helical" evidence="1">
    <location>
        <begin position="176"/>
        <end position="200"/>
    </location>
</feature>
<gene>
    <name evidence="2" type="ORF">ROH8110_02680</name>
</gene>
<evidence type="ECO:0000256" key="1">
    <source>
        <dbReference type="SAM" id="Phobius"/>
    </source>
</evidence>
<keyword evidence="1" id="KW-0472">Membrane</keyword>
<feature type="transmembrane region" description="Helical" evidence="1">
    <location>
        <begin position="46"/>
        <end position="61"/>
    </location>
</feature>
<dbReference type="RefSeq" id="WP_085818213.1">
    <property type="nucleotide sequence ID" value="NZ_FWFU01000003.1"/>
</dbReference>
<feature type="transmembrane region" description="Helical" evidence="1">
    <location>
        <begin position="105"/>
        <end position="124"/>
    </location>
</feature>
<dbReference type="Proteomes" id="UP000193207">
    <property type="component" value="Unassembled WGS sequence"/>
</dbReference>
<sequence length="207" mass="23163">MIHKLSTRLWFATTSIPAIRAENILPVLMMLILWIALGQMGVHEDRAFVMAVVVAEAYAIWRNLPDAAFSLRKVRSGRPGMLMWPVLGLVTLAGVQLWLNDPLFTQRALTGMCVFFLVIMVLGIRREKDMLERVVPQQSADGAPVERVSLLRVNALAAAMVIAVNELLIAGETLAVWITVMPVFVLFLHGFYWFMVLMVLPPHEKAA</sequence>
<keyword evidence="1" id="KW-1133">Transmembrane helix</keyword>
<dbReference type="EMBL" id="FWFU01000003">
    <property type="protein sequence ID" value="SLN49504.1"/>
    <property type="molecule type" value="Genomic_DNA"/>
</dbReference>
<feature type="transmembrane region" description="Helical" evidence="1">
    <location>
        <begin position="21"/>
        <end position="40"/>
    </location>
</feature>
<protein>
    <recommendedName>
        <fullName evidence="4">Intracellular septation protein A</fullName>
    </recommendedName>
</protein>